<dbReference type="EMBL" id="CAJNOC010001446">
    <property type="protein sequence ID" value="CAF0865570.1"/>
    <property type="molecule type" value="Genomic_DNA"/>
</dbReference>
<protein>
    <submittedName>
        <fullName evidence="2">Uncharacterized protein</fullName>
    </submittedName>
</protein>
<accession>A0A813X710</accession>
<feature type="region of interest" description="Disordered" evidence="1">
    <location>
        <begin position="362"/>
        <end position="393"/>
    </location>
</feature>
<name>A0A813X710_9BILA</name>
<sequence>MWENADKTFNFNSYDLTFNLNESTTNDDTSNASIFSADDQINLTKNLSFMESFQTVFPNLDNNYVYNDDPLCFRKENSTQSFLVNDEFDLLGHPSKDNNLNRFNDFFNNGNTNNNNNISQNVPVKSSKRGRGRGSRGSYKPRGGNRSRLLNQSNPFPPSFNNAINNNVITYTSNNSNMNQPGASYMTHSSMSNPHQKVCINPEILRRLGYQQNNECTSSSVSNYQHQQALSKNYQFDDGNFVWNQTGNYLYQNNNQVFDSNFPNLVDSNQVGLYSNSVNSFPNENVVNYDCYKTNVEDVNYFAEFDSKCYLDISNPDHQMINLLPDLAKNRNSNDSNLDNFFDNISKKIKSTSDLINTDFTTDNSQLNFDSEKSPNNDEDNSLENENDSSETS</sequence>
<evidence type="ECO:0000256" key="1">
    <source>
        <dbReference type="SAM" id="MobiDB-lite"/>
    </source>
</evidence>
<feature type="region of interest" description="Disordered" evidence="1">
    <location>
        <begin position="105"/>
        <end position="160"/>
    </location>
</feature>
<dbReference type="Proteomes" id="UP000663879">
    <property type="component" value="Unassembled WGS sequence"/>
</dbReference>
<dbReference type="OrthoDB" id="10602282at2759"/>
<proteinExistence type="predicted"/>
<evidence type="ECO:0000313" key="2">
    <source>
        <dbReference type="EMBL" id="CAF0865570.1"/>
    </source>
</evidence>
<dbReference type="AlphaFoldDB" id="A0A813X710"/>
<evidence type="ECO:0000313" key="3">
    <source>
        <dbReference type="Proteomes" id="UP000663879"/>
    </source>
</evidence>
<comment type="caution">
    <text evidence="2">The sequence shown here is derived from an EMBL/GenBank/DDBJ whole genome shotgun (WGS) entry which is preliminary data.</text>
</comment>
<reference evidence="2" key="1">
    <citation type="submission" date="2021-02" db="EMBL/GenBank/DDBJ databases">
        <authorList>
            <person name="Nowell W R."/>
        </authorList>
    </citation>
    <scope>NUCLEOTIDE SEQUENCE</scope>
    <source>
        <strain evidence="2">Ploen Becks lab</strain>
    </source>
</reference>
<organism evidence="2 3">
    <name type="scientific">Brachionus calyciflorus</name>
    <dbReference type="NCBI Taxonomy" id="104777"/>
    <lineage>
        <taxon>Eukaryota</taxon>
        <taxon>Metazoa</taxon>
        <taxon>Spiralia</taxon>
        <taxon>Gnathifera</taxon>
        <taxon>Rotifera</taxon>
        <taxon>Eurotatoria</taxon>
        <taxon>Monogononta</taxon>
        <taxon>Pseudotrocha</taxon>
        <taxon>Ploima</taxon>
        <taxon>Brachionidae</taxon>
        <taxon>Brachionus</taxon>
    </lineage>
</organism>
<feature type="compositionally biased region" description="Low complexity" evidence="1">
    <location>
        <begin position="151"/>
        <end position="160"/>
    </location>
</feature>
<feature type="compositionally biased region" description="Low complexity" evidence="1">
    <location>
        <begin position="105"/>
        <end position="121"/>
    </location>
</feature>
<gene>
    <name evidence="2" type="ORF">OXX778_LOCUS9662</name>
</gene>
<feature type="compositionally biased region" description="Acidic residues" evidence="1">
    <location>
        <begin position="377"/>
        <end position="393"/>
    </location>
</feature>
<keyword evidence="3" id="KW-1185">Reference proteome</keyword>